<feature type="DNA-binding region" description="H-T-H motif" evidence="4">
    <location>
        <begin position="25"/>
        <end position="44"/>
    </location>
</feature>
<dbReference type="SUPFAM" id="SSF48498">
    <property type="entry name" value="Tetracyclin repressor-like, C-terminal domain"/>
    <property type="match status" value="1"/>
</dbReference>
<dbReference type="RefSeq" id="WP_207129454.1">
    <property type="nucleotide sequence ID" value="NZ_BOPO01000150.1"/>
</dbReference>
<dbReference type="GO" id="GO:0000976">
    <property type="term" value="F:transcription cis-regulatory region binding"/>
    <property type="evidence" value="ECO:0007669"/>
    <property type="project" value="TreeGrafter"/>
</dbReference>
<comment type="caution">
    <text evidence="6">The sequence shown here is derived from an EMBL/GenBank/DDBJ whole genome shotgun (WGS) entry which is preliminary data.</text>
</comment>
<keyword evidence="3" id="KW-0804">Transcription</keyword>
<keyword evidence="2 4" id="KW-0238">DNA-binding</keyword>
<evidence type="ECO:0000256" key="4">
    <source>
        <dbReference type="PROSITE-ProRule" id="PRU00335"/>
    </source>
</evidence>
<dbReference type="Pfam" id="PF00440">
    <property type="entry name" value="TetR_N"/>
    <property type="match status" value="1"/>
</dbReference>
<accession>A0A8J4EQ01</accession>
<dbReference type="SUPFAM" id="SSF46689">
    <property type="entry name" value="Homeodomain-like"/>
    <property type="match status" value="1"/>
</dbReference>
<dbReference type="InterPro" id="IPR001647">
    <property type="entry name" value="HTH_TetR"/>
</dbReference>
<dbReference type="PANTHER" id="PTHR30055">
    <property type="entry name" value="HTH-TYPE TRANSCRIPTIONAL REGULATOR RUTR"/>
    <property type="match status" value="1"/>
</dbReference>
<name>A0A8J4EQ01_9ACTN</name>
<proteinExistence type="predicted"/>
<evidence type="ECO:0000313" key="6">
    <source>
        <dbReference type="EMBL" id="GIL31915.1"/>
    </source>
</evidence>
<evidence type="ECO:0000259" key="5">
    <source>
        <dbReference type="PROSITE" id="PS50977"/>
    </source>
</evidence>
<protein>
    <recommendedName>
        <fullName evidence="5">HTH tetR-type domain-containing protein</fullName>
    </recommendedName>
</protein>
<dbReference type="PRINTS" id="PR00455">
    <property type="entry name" value="HTHTETR"/>
</dbReference>
<dbReference type="PROSITE" id="PS50977">
    <property type="entry name" value="HTH_TETR_2"/>
    <property type="match status" value="1"/>
</dbReference>
<reference evidence="7" key="1">
    <citation type="journal article" date="2021" name="Int. J. Syst. Evol. Microbiol.">
        <title>Actinocatenispora comari sp. nov., an endophytic actinomycete isolated from aerial parts of Comarum salesowianum.</title>
        <authorList>
            <person name="Oyunbileg N."/>
            <person name="Iizaka Y."/>
            <person name="Hamada M."/>
            <person name="Davaapurev B.O."/>
            <person name="Fukumoto A."/>
            <person name="Tsetseg B."/>
            <person name="Kato F."/>
            <person name="Tamura T."/>
            <person name="Batkhuu J."/>
            <person name="Anzai Y."/>
        </authorList>
    </citation>
    <scope>NUCLEOTIDE SEQUENCE [LARGE SCALE GENOMIC DNA]</scope>
    <source>
        <strain evidence="7">NUM-2625</strain>
    </source>
</reference>
<gene>
    <name evidence="6" type="ORF">NUM_71690</name>
</gene>
<dbReference type="InterPro" id="IPR050109">
    <property type="entry name" value="HTH-type_TetR-like_transc_reg"/>
</dbReference>
<keyword evidence="1" id="KW-0805">Transcription regulation</keyword>
<keyword evidence="7" id="KW-1185">Reference proteome</keyword>
<evidence type="ECO:0000256" key="2">
    <source>
        <dbReference type="ARBA" id="ARBA00023125"/>
    </source>
</evidence>
<dbReference type="Pfam" id="PF13305">
    <property type="entry name" value="TetR_C_33"/>
    <property type="match status" value="1"/>
</dbReference>
<evidence type="ECO:0000256" key="1">
    <source>
        <dbReference type="ARBA" id="ARBA00023015"/>
    </source>
</evidence>
<dbReference type="InterPro" id="IPR025996">
    <property type="entry name" value="MT1864/Rv1816-like_C"/>
</dbReference>
<sequence length="191" mass="21257">MNETRTTIAAAARRILEDEGVAAVSMRRIATECGVSAMTPYWHFPNRQALLEQVCQEAFDEVATDWRQRTAHDDPLVELRAAADLLIDFALHRPRLYDYLFTAPRPAARRYPDDFTAGDSPTLNVLIEALTSGMRRGVLRDDDPVEVALTLAAQLHGLIALHHGGRIGLSDDEFRALCHRNLGRILDGITA</sequence>
<dbReference type="AlphaFoldDB" id="A0A8J4EQ01"/>
<dbReference type="Proteomes" id="UP000614996">
    <property type="component" value="Unassembled WGS sequence"/>
</dbReference>
<dbReference type="GO" id="GO:0003700">
    <property type="term" value="F:DNA-binding transcription factor activity"/>
    <property type="evidence" value="ECO:0007669"/>
    <property type="project" value="TreeGrafter"/>
</dbReference>
<dbReference type="InterPro" id="IPR036271">
    <property type="entry name" value="Tet_transcr_reg_TetR-rel_C_sf"/>
</dbReference>
<evidence type="ECO:0000256" key="3">
    <source>
        <dbReference type="ARBA" id="ARBA00023163"/>
    </source>
</evidence>
<evidence type="ECO:0000313" key="7">
    <source>
        <dbReference type="Proteomes" id="UP000614996"/>
    </source>
</evidence>
<dbReference type="InterPro" id="IPR009057">
    <property type="entry name" value="Homeodomain-like_sf"/>
</dbReference>
<dbReference type="PANTHER" id="PTHR30055:SF234">
    <property type="entry name" value="HTH-TYPE TRANSCRIPTIONAL REGULATOR BETI"/>
    <property type="match status" value="1"/>
</dbReference>
<dbReference type="EMBL" id="BOPO01000150">
    <property type="protein sequence ID" value="GIL31915.1"/>
    <property type="molecule type" value="Genomic_DNA"/>
</dbReference>
<organism evidence="6 7">
    <name type="scientific">Actinocatenispora comari</name>
    <dbReference type="NCBI Taxonomy" id="2807577"/>
    <lineage>
        <taxon>Bacteria</taxon>
        <taxon>Bacillati</taxon>
        <taxon>Actinomycetota</taxon>
        <taxon>Actinomycetes</taxon>
        <taxon>Micromonosporales</taxon>
        <taxon>Micromonosporaceae</taxon>
        <taxon>Actinocatenispora</taxon>
    </lineage>
</organism>
<dbReference type="Gene3D" id="1.10.357.10">
    <property type="entry name" value="Tetracycline Repressor, domain 2"/>
    <property type="match status" value="1"/>
</dbReference>
<feature type="domain" description="HTH tetR-type" evidence="5">
    <location>
        <begin position="2"/>
        <end position="62"/>
    </location>
</feature>